<dbReference type="PANTHER" id="PTHR12226:SF2">
    <property type="entry name" value="MANNOSE-P-DOLICHOL UTILIZATION DEFECT 1 PROTEIN"/>
    <property type="match status" value="1"/>
</dbReference>
<dbReference type="AlphaFoldDB" id="A0A0J6IA85"/>
<evidence type="ECO:0000256" key="2">
    <source>
        <dbReference type="ARBA" id="ARBA00022448"/>
    </source>
</evidence>
<dbReference type="OrthoDB" id="271506at2759"/>
<dbReference type="Gene3D" id="1.20.1280.290">
    <property type="match status" value="2"/>
</dbReference>
<accession>A0A0J6IA85</accession>
<proteinExistence type="inferred from homology"/>
<comment type="subcellular location">
    <subcellularLocation>
        <location evidence="1">Membrane</location>
        <topology evidence="1">Multi-pass membrane protein</topology>
    </subcellularLocation>
</comment>
<keyword evidence="3 9" id="KW-0812">Transmembrane</keyword>
<dbReference type="Proteomes" id="UP000054567">
    <property type="component" value="Unassembled WGS sequence"/>
</dbReference>
<dbReference type="InterPro" id="IPR006603">
    <property type="entry name" value="PQ-loop_rpt"/>
</dbReference>
<feature type="compositionally biased region" description="Low complexity" evidence="8">
    <location>
        <begin position="571"/>
        <end position="584"/>
    </location>
</feature>
<evidence type="ECO:0000313" key="11">
    <source>
        <dbReference type="Proteomes" id="UP000054567"/>
    </source>
</evidence>
<organism evidence="10 11">
    <name type="scientific">Coccidioides posadasii RMSCC 3488</name>
    <dbReference type="NCBI Taxonomy" id="454284"/>
    <lineage>
        <taxon>Eukaryota</taxon>
        <taxon>Fungi</taxon>
        <taxon>Dikarya</taxon>
        <taxon>Ascomycota</taxon>
        <taxon>Pezizomycotina</taxon>
        <taxon>Eurotiomycetes</taxon>
        <taxon>Eurotiomycetidae</taxon>
        <taxon>Onygenales</taxon>
        <taxon>Onygenaceae</taxon>
        <taxon>Coccidioides</taxon>
    </lineage>
</organism>
<evidence type="ECO:0000256" key="1">
    <source>
        <dbReference type="ARBA" id="ARBA00004141"/>
    </source>
</evidence>
<comment type="similarity">
    <text evidence="7">Belongs to the MPDU1 (TC 2.A.43.3) family.</text>
</comment>
<feature type="transmembrane region" description="Helical" evidence="9">
    <location>
        <begin position="410"/>
        <end position="428"/>
    </location>
</feature>
<sequence length="590" mass="63669">MLRVLALAEERKVPTVRYRHVNVDVDKVGSGAMEGSRVRRVGMGYNPNPVVAVRTTRNDSWGFVRARYDANFRRKELLGSVDERVERREDASGRMAVSAEMFCPSFCACWVSAFNRCLRRWGSSPTSPDSLFWLATVLDAIPLDVGAAESKSDARCAGEVVRFDHGKILDLRRSFVIGALEEKYAFLNIRGKARVCDNSFCNVLDAVNIRRGVALGRDRQRNKHSLQRVAGSNVAPGLSQPMNTCTDQGSSAGLLFSLITQPGIAAGGGGHFRQQITFSHATMESVQQSIQSLILDPLQPYLQPITTSLPDPVSNALISLLGDKCYTSLILAVDITKDPACLPLAISKALGLAIVAFSAIVKVPQILKLLSSRSSAGVSFTSYALETTSLLITLAYNARQKFPFSTYGEAALIAVQDVVVGVLVLVFSGQAASAGAFLAAVGGVIYALLFSGETIVDNSMMGYLQAGAGVLGVASKVPQIWTVWSQGGTGQLSAFAVFNYLLGSLSRIFTTLQEVDDKLILYGFIAGFSLNLILAMQMVYYWKSPTVASEKQSEKARPVQRMEEVKIPVAKSTGISPSPSGKGPSTRRRG</sequence>
<evidence type="ECO:0000256" key="4">
    <source>
        <dbReference type="ARBA" id="ARBA00022737"/>
    </source>
</evidence>
<evidence type="ECO:0000256" key="6">
    <source>
        <dbReference type="ARBA" id="ARBA00023136"/>
    </source>
</evidence>
<keyword evidence="2" id="KW-0813">Transport</keyword>
<feature type="transmembrane region" description="Helical" evidence="9">
    <location>
        <begin position="521"/>
        <end position="542"/>
    </location>
</feature>
<dbReference type="GO" id="GO:0016020">
    <property type="term" value="C:membrane"/>
    <property type="evidence" value="ECO:0007669"/>
    <property type="project" value="UniProtKB-SubCell"/>
</dbReference>
<name>A0A0J6IA85_COCPO</name>
<keyword evidence="4" id="KW-0677">Repeat</keyword>
<reference evidence="10 11" key="1">
    <citation type="submission" date="2007-06" db="EMBL/GenBank/DDBJ databases">
        <title>The Genome Sequence of Coccidioides posadasii RMSCC_3488.</title>
        <authorList>
            <consortium name="Coccidioides Genome Resources Consortium"/>
            <consortium name="The Broad Institute Genome Sequencing Platform"/>
            <person name="Henn M.R."/>
            <person name="Sykes S."/>
            <person name="Young S."/>
            <person name="Jaffe D."/>
            <person name="Berlin A."/>
            <person name="Alvarez P."/>
            <person name="Butler J."/>
            <person name="Gnerre S."/>
            <person name="Grabherr M."/>
            <person name="Mauceli E."/>
            <person name="Brockman W."/>
            <person name="Kodira C."/>
            <person name="Alvarado L."/>
            <person name="Zeng Q."/>
            <person name="Crawford M."/>
            <person name="Antoine C."/>
            <person name="Devon K."/>
            <person name="Galgiani J."/>
            <person name="Orsborn K."/>
            <person name="Lewis M.L."/>
            <person name="Nusbaum C."/>
            <person name="Galagan J."/>
            <person name="Birren B."/>
        </authorList>
    </citation>
    <scope>NUCLEOTIDE SEQUENCE [LARGE SCALE GENOMIC DNA]</scope>
    <source>
        <strain evidence="10 11">RMSCC 3488</strain>
    </source>
</reference>
<feature type="compositionally biased region" description="Basic and acidic residues" evidence="8">
    <location>
        <begin position="552"/>
        <end position="566"/>
    </location>
</feature>
<dbReference type="EMBL" id="DS268111">
    <property type="protein sequence ID" value="KMM68502.1"/>
    <property type="molecule type" value="Genomic_DNA"/>
</dbReference>
<dbReference type="FunFam" id="1.20.1280.290:FF:000006">
    <property type="entry name" value="mannose-P-dolichol utilization defect 1 protein"/>
    <property type="match status" value="1"/>
</dbReference>
<evidence type="ECO:0000256" key="9">
    <source>
        <dbReference type="SAM" id="Phobius"/>
    </source>
</evidence>
<gene>
    <name evidence="10" type="ORF">CPAG_04830</name>
</gene>
<evidence type="ECO:0000256" key="3">
    <source>
        <dbReference type="ARBA" id="ARBA00022692"/>
    </source>
</evidence>
<feature type="region of interest" description="Disordered" evidence="8">
    <location>
        <begin position="552"/>
        <end position="590"/>
    </location>
</feature>
<keyword evidence="6 9" id="KW-0472">Membrane</keyword>
<keyword evidence="5 9" id="KW-1133">Transmembrane helix</keyword>
<evidence type="ECO:0000256" key="7">
    <source>
        <dbReference type="ARBA" id="ARBA00038475"/>
    </source>
</evidence>
<evidence type="ECO:0000256" key="8">
    <source>
        <dbReference type="SAM" id="MobiDB-lite"/>
    </source>
</evidence>
<dbReference type="Pfam" id="PF04193">
    <property type="entry name" value="PQ-loop"/>
    <property type="match status" value="2"/>
</dbReference>
<dbReference type="SMART" id="SM00679">
    <property type="entry name" value="CTNS"/>
    <property type="match status" value="2"/>
</dbReference>
<protein>
    <submittedName>
        <fullName evidence="10">Mannose-P-dolichol utilization defect 1 protein</fullName>
    </submittedName>
</protein>
<dbReference type="InterPro" id="IPR016817">
    <property type="entry name" value="MannP-dilichol_defect-1"/>
</dbReference>
<dbReference type="PANTHER" id="PTHR12226">
    <property type="entry name" value="MANNOSE-P-DOLICHOL UTILIZATION DEFECT 1 LEC35 -RELATED"/>
    <property type="match status" value="1"/>
</dbReference>
<feature type="transmembrane region" description="Helical" evidence="9">
    <location>
        <begin position="434"/>
        <end position="451"/>
    </location>
</feature>
<dbReference type="VEuPathDB" id="FungiDB:CPAG_04830"/>
<evidence type="ECO:0000313" key="10">
    <source>
        <dbReference type="EMBL" id="KMM68502.1"/>
    </source>
</evidence>
<feature type="transmembrane region" description="Helical" evidence="9">
    <location>
        <begin position="490"/>
        <end position="509"/>
    </location>
</feature>
<evidence type="ECO:0000256" key="5">
    <source>
        <dbReference type="ARBA" id="ARBA00022989"/>
    </source>
</evidence>
<reference evidence="11" key="2">
    <citation type="journal article" date="2009" name="Genome Res.">
        <title>Comparative genomic analyses of the human fungal pathogens Coccidioides and their relatives.</title>
        <authorList>
            <person name="Sharpton T.J."/>
            <person name="Stajich J.E."/>
            <person name="Rounsley S.D."/>
            <person name="Gardner M.J."/>
            <person name="Wortman J.R."/>
            <person name="Jordar V.S."/>
            <person name="Maiti R."/>
            <person name="Kodira C.D."/>
            <person name="Neafsey D.E."/>
            <person name="Zeng Q."/>
            <person name="Hung C.-Y."/>
            <person name="McMahan C."/>
            <person name="Muszewska A."/>
            <person name="Grynberg M."/>
            <person name="Mandel M.A."/>
            <person name="Kellner E.M."/>
            <person name="Barker B.M."/>
            <person name="Galgiani J.N."/>
            <person name="Orbach M.J."/>
            <person name="Kirkland T.N."/>
            <person name="Cole G.T."/>
            <person name="Henn M.R."/>
            <person name="Birren B.W."/>
            <person name="Taylor J.W."/>
        </authorList>
    </citation>
    <scope>NUCLEOTIDE SEQUENCE [LARGE SCALE GENOMIC DNA]</scope>
    <source>
        <strain evidence="11">RMSCC 3488</strain>
    </source>
</reference>
<reference evidence="11" key="3">
    <citation type="journal article" date="2010" name="Genome Res.">
        <title>Population genomic sequencing of Coccidioides fungi reveals recent hybridization and transposon control.</title>
        <authorList>
            <person name="Neafsey D.E."/>
            <person name="Barker B.M."/>
            <person name="Sharpton T.J."/>
            <person name="Stajich J.E."/>
            <person name="Park D.J."/>
            <person name="Whiston E."/>
            <person name="Hung C.-Y."/>
            <person name="McMahan C."/>
            <person name="White J."/>
            <person name="Sykes S."/>
            <person name="Heiman D."/>
            <person name="Young S."/>
            <person name="Zeng Q."/>
            <person name="Abouelleil A."/>
            <person name="Aftuck L."/>
            <person name="Bessette D."/>
            <person name="Brown A."/>
            <person name="FitzGerald M."/>
            <person name="Lui A."/>
            <person name="Macdonald J.P."/>
            <person name="Priest M."/>
            <person name="Orbach M.J."/>
            <person name="Galgiani J.N."/>
            <person name="Kirkland T.N."/>
            <person name="Cole G.T."/>
            <person name="Birren B.W."/>
            <person name="Henn M.R."/>
            <person name="Taylor J.W."/>
            <person name="Rounsley S.D."/>
        </authorList>
    </citation>
    <scope>NUCLEOTIDE SEQUENCE [LARGE SCALE GENOMIC DNA]</scope>
    <source>
        <strain evidence="11">RMSCC 3488</strain>
    </source>
</reference>